<comment type="catalytic activity">
    <reaction evidence="10">
        <text>ATP + H2O = ADP + phosphate + H(+)</text>
        <dbReference type="Rhea" id="RHEA:13065"/>
        <dbReference type="ChEBI" id="CHEBI:15377"/>
        <dbReference type="ChEBI" id="CHEBI:15378"/>
        <dbReference type="ChEBI" id="CHEBI:30616"/>
        <dbReference type="ChEBI" id="CHEBI:43474"/>
        <dbReference type="ChEBI" id="CHEBI:456216"/>
        <dbReference type="EC" id="5.6.2.4"/>
    </reaction>
</comment>
<evidence type="ECO:0000256" key="2">
    <source>
        <dbReference type="ARBA" id="ARBA00022741"/>
    </source>
</evidence>
<evidence type="ECO:0000256" key="5">
    <source>
        <dbReference type="ARBA" id="ARBA00022840"/>
    </source>
</evidence>
<keyword evidence="3 11" id="KW-0378">Hydrolase</keyword>
<keyword evidence="6" id="KW-0238">DNA-binding</keyword>
<accession>A0ABS1T7L8</accession>
<dbReference type="CDD" id="cd17932">
    <property type="entry name" value="DEXQc_UvrD"/>
    <property type="match status" value="1"/>
</dbReference>
<feature type="domain" description="UvrD-like helicase ATP-binding" evidence="12">
    <location>
        <begin position="23"/>
        <end position="338"/>
    </location>
</feature>
<comment type="catalytic activity">
    <reaction evidence="8">
        <text>Couples ATP hydrolysis with the unwinding of duplex DNA by translocating in the 3'-5' direction.</text>
        <dbReference type="EC" id="5.6.2.4"/>
    </reaction>
</comment>
<feature type="domain" description="UvrD-like helicase C-terminal" evidence="13">
    <location>
        <begin position="339"/>
        <end position="606"/>
    </location>
</feature>
<dbReference type="EC" id="5.6.2.4" evidence="9"/>
<reference evidence="14 15" key="1">
    <citation type="submission" date="2021-01" db="EMBL/GenBank/DDBJ databases">
        <title>Genome public.</title>
        <authorList>
            <person name="Liu C."/>
            <person name="Sun Q."/>
        </authorList>
    </citation>
    <scope>NUCLEOTIDE SEQUENCE [LARGE SCALE GENOMIC DNA]</scope>
    <source>
        <strain evidence="14 15">YIM B02515</strain>
    </source>
</reference>
<evidence type="ECO:0000256" key="11">
    <source>
        <dbReference type="PROSITE-ProRule" id="PRU00560"/>
    </source>
</evidence>
<keyword evidence="2 11" id="KW-0547">Nucleotide-binding</keyword>
<evidence type="ECO:0000256" key="8">
    <source>
        <dbReference type="ARBA" id="ARBA00034617"/>
    </source>
</evidence>
<sequence>MMKNSINSEYFKMRDSIIEMEFDYLDEQQKKAVFNNNKNSLVLACPGSGKTTVLINRVVYLVKYGETYQSEHVPENISLSDIENLKEYVINKKAKKKVTLDQRLTYLLGFKKVNSNNIIVITFTKAAAANMKKRFENLSKGMEGMPFFGTFHGLFYKILLRHFGKIHLIDSSEGYRLISNILLSHMEEINEDKIKEVRTKISLFKCGDGDLESFDTNIDKKIFTDCFESYERYKEEKNLMDFDDLQIKFREFINSNSKILNYYSKGFKYMLIDEFQDCDNIQLEILKLLNQYNSIFAVGDEDQCIYSFRGSRPDYMVDFNKKFTDGNKLYLSTNYRSTKNIVSAAANIIKNNTMRNEKSMNAFRDENKSFEILSCYDDNSQAETIALNIEKLKSLTNYSYEDNAVLYRTNIESRSLIDAFIRKKIPFKLLDKEYNFFDHFICKDLIAYLKLSIYPEDAVCFKRVINKPFRFISKLSLEKVSSSFIKIDCFEIIKNLESTPVFQIKNLEKLQKDINRLNKMSLYSAVQFISADLGYHDYIVEYSKKFKIQLSELEDIIFEFREAASQYNSIISFMAHVEQVKEELQNNNKNSNKDAVTLSTVHGVKGMEFKNVFIINCVEEYMPHVNSMEDSLEEERRLFYVALTRAIDNEFICIPKNVRGKLKKPSRFIEECKINIFENLQAMYAEGEEVIHNSFGKGKILNIDNNVVEIQFGNSINRKFDIVVLHNNGIIKKLS</sequence>
<dbReference type="Pfam" id="PF13361">
    <property type="entry name" value="UvrD_C"/>
    <property type="match status" value="1"/>
</dbReference>
<evidence type="ECO:0000256" key="7">
    <source>
        <dbReference type="ARBA" id="ARBA00023235"/>
    </source>
</evidence>
<keyword evidence="5 11" id="KW-0067">ATP-binding</keyword>
<dbReference type="InterPro" id="IPR000212">
    <property type="entry name" value="DNA_helicase_UvrD/REP"/>
</dbReference>
<dbReference type="Gene3D" id="1.10.486.10">
    <property type="entry name" value="PCRA, domain 4"/>
    <property type="match status" value="1"/>
</dbReference>
<dbReference type="GO" id="GO:0004386">
    <property type="term" value="F:helicase activity"/>
    <property type="evidence" value="ECO:0007669"/>
    <property type="project" value="UniProtKB-KW"/>
</dbReference>
<comment type="caution">
    <text evidence="14">The sequence shown here is derived from an EMBL/GenBank/DDBJ whole genome shotgun (WGS) entry which is preliminary data.</text>
</comment>
<dbReference type="Proteomes" id="UP000632377">
    <property type="component" value="Unassembled WGS sequence"/>
</dbReference>
<keyword evidence="4 11" id="KW-0347">Helicase</keyword>
<dbReference type="PROSITE" id="PS51198">
    <property type="entry name" value="UVRD_HELICASE_ATP_BIND"/>
    <property type="match status" value="1"/>
</dbReference>
<dbReference type="SUPFAM" id="SSF52540">
    <property type="entry name" value="P-loop containing nucleoside triphosphate hydrolases"/>
    <property type="match status" value="1"/>
</dbReference>
<evidence type="ECO:0000256" key="9">
    <source>
        <dbReference type="ARBA" id="ARBA00034808"/>
    </source>
</evidence>
<dbReference type="Gene3D" id="1.10.10.160">
    <property type="match status" value="1"/>
</dbReference>
<evidence type="ECO:0000256" key="3">
    <source>
        <dbReference type="ARBA" id="ARBA00022801"/>
    </source>
</evidence>
<comment type="similarity">
    <text evidence="1">Belongs to the helicase family. UvrD subfamily.</text>
</comment>
<protein>
    <recommendedName>
        <fullName evidence="9">DNA 3'-5' helicase</fullName>
        <ecNumber evidence="9">5.6.2.4</ecNumber>
    </recommendedName>
</protein>
<evidence type="ECO:0000313" key="14">
    <source>
        <dbReference type="EMBL" id="MBL4935261.1"/>
    </source>
</evidence>
<dbReference type="RefSeq" id="WP_202747864.1">
    <property type="nucleotide sequence ID" value="NZ_JAESWC010000002.1"/>
</dbReference>
<organism evidence="14 15">
    <name type="scientific">Clostridium rhizosphaerae</name>
    <dbReference type="NCBI Taxonomy" id="2803861"/>
    <lineage>
        <taxon>Bacteria</taxon>
        <taxon>Bacillati</taxon>
        <taxon>Bacillota</taxon>
        <taxon>Clostridia</taxon>
        <taxon>Eubacteriales</taxon>
        <taxon>Clostridiaceae</taxon>
        <taxon>Clostridium</taxon>
    </lineage>
</organism>
<name>A0ABS1T7L8_9CLOT</name>
<evidence type="ECO:0000256" key="1">
    <source>
        <dbReference type="ARBA" id="ARBA00009922"/>
    </source>
</evidence>
<dbReference type="InterPro" id="IPR027417">
    <property type="entry name" value="P-loop_NTPase"/>
</dbReference>
<dbReference type="InterPro" id="IPR014017">
    <property type="entry name" value="DNA_helicase_UvrD-like_C"/>
</dbReference>
<dbReference type="Pfam" id="PF00580">
    <property type="entry name" value="UvrD-helicase"/>
    <property type="match status" value="2"/>
</dbReference>
<evidence type="ECO:0000313" key="15">
    <source>
        <dbReference type="Proteomes" id="UP000632377"/>
    </source>
</evidence>
<evidence type="ECO:0000256" key="4">
    <source>
        <dbReference type="ARBA" id="ARBA00022806"/>
    </source>
</evidence>
<evidence type="ECO:0000259" key="13">
    <source>
        <dbReference type="PROSITE" id="PS51217"/>
    </source>
</evidence>
<dbReference type="PANTHER" id="PTHR11070:SF2">
    <property type="entry name" value="ATP-DEPENDENT DNA HELICASE SRS2"/>
    <property type="match status" value="1"/>
</dbReference>
<keyword evidence="15" id="KW-1185">Reference proteome</keyword>
<dbReference type="PROSITE" id="PS51217">
    <property type="entry name" value="UVRD_HELICASE_CTER"/>
    <property type="match status" value="1"/>
</dbReference>
<evidence type="ECO:0000256" key="10">
    <source>
        <dbReference type="ARBA" id="ARBA00048988"/>
    </source>
</evidence>
<dbReference type="Gene3D" id="3.40.50.300">
    <property type="entry name" value="P-loop containing nucleotide triphosphate hydrolases"/>
    <property type="match status" value="3"/>
</dbReference>
<proteinExistence type="inferred from homology"/>
<evidence type="ECO:0000256" key="6">
    <source>
        <dbReference type="ARBA" id="ARBA00023125"/>
    </source>
</evidence>
<keyword evidence="7" id="KW-0413">Isomerase</keyword>
<feature type="binding site" evidence="11">
    <location>
        <begin position="44"/>
        <end position="51"/>
    </location>
    <ligand>
        <name>ATP</name>
        <dbReference type="ChEBI" id="CHEBI:30616"/>
    </ligand>
</feature>
<gene>
    <name evidence="14" type="ORF">JK636_05765</name>
</gene>
<dbReference type="PANTHER" id="PTHR11070">
    <property type="entry name" value="UVRD / RECB / PCRA DNA HELICASE FAMILY MEMBER"/>
    <property type="match status" value="1"/>
</dbReference>
<dbReference type="InterPro" id="IPR014016">
    <property type="entry name" value="UvrD-like_ATP-bd"/>
</dbReference>
<evidence type="ECO:0000259" key="12">
    <source>
        <dbReference type="PROSITE" id="PS51198"/>
    </source>
</evidence>
<dbReference type="EMBL" id="JAESWC010000002">
    <property type="protein sequence ID" value="MBL4935261.1"/>
    <property type="molecule type" value="Genomic_DNA"/>
</dbReference>
<dbReference type="InterPro" id="IPR013986">
    <property type="entry name" value="DExx_box_DNA_helicase_dom_sf"/>
</dbReference>